<dbReference type="Proteomes" id="UP000664132">
    <property type="component" value="Unassembled WGS sequence"/>
</dbReference>
<organism evidence="1 2">
    <name type="scientific">Cadophora malorum</name>
    <dbReference type="NCBI Taxonomy" id="108018"/>
    <lineage>
        <taxon>Eukaryota</taxon>
        <taxon>Fungi</taxon>
        <taxon>Dikarya</taxon>
        <taxon>Ascomycota</taxon>
        <taxon>Pezizomycotina</taxon>
        <taxon>Leotiomycetes</taxon>
        <taxon>Helotiales</taxon>
        <taxon>Ploettnerulaceae</taxon>
        <taxon>Cadophora</taxon>
    </lineage>
</organism>
<sequence length="98" mass="10969">MSSNRMMTFRVPVEGYPRQVYIVSPRLLRMFFEDAKDVFDENGVAPDGRIVAGVTASYPDVRLAWRSFFQYIHSGNFTIPDLVPTATGQGASTSYANL</sequence>
<protein>
    <submittedName>
        <fullName evidence="1">Uncharacterized protein</fullName>
    </submittedName>
</protein>
<evidence type="ECO:0000313" key="1">
    <source>
        <dbReference type="EMBL" id="KAG4424716.1"/>
    </source>
</evidence>
<evidence type="ECO:0000313" key="2">
    <source>
        <dbReference type="Proteomes" id="UP000664132"/>
    </source>
</evidence>
<comment type="caution">
    <text evidence="1">The sequence shown here is derived from an EMBL/GenBank/DDBJ whole genome shotgun (WGS) entry which is preliminary data.</text>
</comment>
<proteinExistence type="predicted"/>
<keyword evidence="2" id="KW-1185">Reference proteome</keyword>
<accession>A0A8H8BUQ3</accession>
<gene>
    <name evidence="1" type="ORF">IFR04_002064</name>
</gene>
<reference evidence="1" key="1">
    <citation type="submission" date="2021-02" db="EMBL/GenBank/DDBJ databases">
        <title>Genome sequence Cadophora malorum strain M34.</title>
        <authorList>
            <person name="Stefanovic E."/>
            <person name="Vu D."/>
            <person name="Scully C."/>
            <person name="Dijksterhuis J."/>
            <person name="Roader J."/>
            <person name="Houbraken J."/>
        </authorList>
    </citation>
    <scope>NUCLEOTIDE SEQUENCE</scope>
    <source>
        <strain evidence="1">M34</strain>
    </source>
</reference>
<dbReference type="AlphaFoldDB" id="A0A8H8BUQ3"/>
<dbReference type="EMBL" id="JAFJYH010000017">
    <property type="protein sequence ID" value="KAG4424716.1"/>
    <property type="molecule type" value="Genomic_DNA"/>
</dbReference>
<dbReference type="OrthoDB" id="3561932at2759"/>
<name>A0A8H8BUQ3_9HELO</name>